<protein>
    <submittedName>
        <fullName evidence="1">LIM domain kinase 2</fullName>
        <ecNumber evidence="1">2.7.11.1</ecNumber>
    </submittedName>
</protein>
<name>A0A9X0D171_9CNID</name>
<keyword evidence="1" id="KW-0418">Kinase</keyword>
<proteinExistence type="predicted"/>
<dbReference type="EC" id="2.7.11.1" evidence="1"/>
<evidence type="ECO:0000313" key="2">
    <source>
        <dbReference type="Proteomes" id="UP001163046"/>
    </source>
</evidence>
<organism evidence="1 2">
    <name type="scientific">Desmophyllum pertusum</name>
    <dbReference type="NCBI Taxonomy" id="174260"/>
    <lineage>
        <taxon>Eukaryota</taxon>
        <taxon>Metazoa</taxon>
        <taxon>Cnidaria</taxon>
        <taxon>Anthozoa</taxon>
        <taxon>Hexacorallia</taxon>
        <taxon>Scleractinia</taxon>
        <taxon>Caryophylliina</taxon>
        <taxon>Caryophylliidae</taxon>
        <taxon>Desmophyllum</taxon>
    </lineage>
</organism>
<dbReference type="Proteomes" id="UP001163046">
    <property type="component" value="Unassembled WGS sequence"/>
</dbReference>
<dbReference type="GO" id="GO:0004674">
    <property type="term" value="F:protein serine/threonine kinase activity"/>
    <property type="evidence" value="ECO:0007669"/>
    <property type="project" value="UniProtKB-EC"/>
</dbReference>
<evidence type="ECO:0000313" key="1">
    <source>
        <dbReference type="EMBL" id="KAJ7382916.1"/>
    </source>
</evidence>
<reference evidence="1" key="1">
    <citation type="submission" date="2023-01" db="EMBL/GenBank/DDBJ databases">
        <title>Genome assembly of the deep-sea coral Lophelia pertusa.</title>
        <authorList>
            <person name="Herrera S."/>
            <person name="Cordes E."/>
        </authorList>
    </citation>
    <scope>NUCLEOTIDE SEQUENCE</scope>
    <source>
        <strain evidence="1">USNM1676648</strain>
        <tissue evidence="1">Polyp</tissue>
    </source>
</reference>
<comment type="caution">
    <text evidence="1">The sequence shown here is derived from an EMBL/GenBank/DDBJ whole genome shotgun (WGS) entry which is preliminary data.</text>
</comment>
<dbReference type="EMBL" id="MU825911">
    <property type="protein sequence ID" value="KAJ7382916.1"/>
    <property type="molecule type" value="Genomic_DNA"/>
</dbReference>
<keyword evidence="2" id="KW-1185">Reference proteome</keyword>
<accession>A0A9X0D171</accession>
<dbReference type="AlphaFoldDB" id="A0A9X0D171"/>
<keyword evidence="1" id="KW-0808">Transferase</keyword>
<sequence length="109" mass="12295">MAGFKIPFIQSKSFTKGYFDGIPSFRWCDVVDKDEIRKGSFGSVLKATHVIDNKTVVVKRFFGEGDSNLKNVAKEAKMLQNVRHPEFSLLSSFTCVNWLLISTCFSCFG</sequence>
<gene>
    <name evidence="1" type="primary">LIMK2_2</name>
    <name evidence="1" type="ORF">OS493_031976</name>
</gene>
<dbReference type="SUPFAM" id="SSF56112">
    <property type="entry name" value="Protein kinase-like (PK-like)"/>
    <property type="match status" value="1"/>
</dbReference>
<dbReference type="InterPro" id="IPR011009">
    <property type="entry name" value="Kinase-like_dom_sf"/>
</dbReference>
<dbReference type="Gene3D" id="3.30.200.20">
    <property type="entry name" value="Phosphorylase Kinase, domain 1"/>
    <property type="match status" value="1"/>
</dbReference>